<reference evidence="2" key="1">
    <citation type="submission" date="2011-08" db="EMBL/GenBank/DDBJ databases">
        <authorList>
            <person name="Rombauts S."/>
        </authorList>
    </citation>
    <scope>NUCLEOTIDE SEQUENCE</scope>
    <source>
        <strain evidence="2">London</strain>
    </source>
</reference>
<keyword evidence="2" id="KW-1185">Reference proteome</keyword>
<dbReference type="HOGENOM" id="CLU_3176015_0_0_1"/>
<evidence type="ECO:0000313" key="2">
    <source>
        <dbReference type="Proteomes" id="UP000015104"/>
    </source>
</evidence>
<name>T1KNL7_TETUR</name>
<organism evidence="1 2">
    <name type="scientific">Tetranychus urticae</name>
    <name type="common">Two-spotted spider mite</name>
    <dbReference type="NCBI Taxonomy" id="32264"/>
    <lineage>
        <taxon>Eukaryota</taxon>
        <taxon>Metazoa</taxon>
        <taxon>Ecdysozoa</taxon>
        <taxon>Arthropoda</taxon>
        <taxon>Chelicerata</taxon>
        <taxon>Arachnida</taxon>
        <taxon>Acari</taxon>
        <taxon>Acariformes</taxon>
        <taxon>Trombidiformes</taxon>
        <taxon>Prostigmata</taxon>
        <taxon>Eleutherengona</taxon>
        <taxon>Raphignathae</taxon>
        <taxon>Tetranychoidea</taxon>
        <taxon>Tetranychidae</taxon>
        <taxon>Tetranychus</taxon>
    </lineage>
</organism>
<dbReference type="AlphaFoldDB" id="T1KNL7"/>
<dbReference type="EMBL" id="CAEY01000277">
    <property type="status" value="NOT_ANNOTATED_CDS"/>
    <property type="molecule type" value="Genomic_DNA"/>
</dbReference>
<proteinExistence type="predicted"/>
<accession>T1KNL7</accession>
<dbReference type="EnsemblMetazoa" id="tetur16g01420.1">
    <property type="protein sequence ID" value="tetur16g01420.1"/>
    <property type="gene ID" value="tetur16g01420"/>
</dbReference>
<dbReference type="Proteomes" id="UP000015104">
    <property type="component" value="Unassembled WGS sequence"/>
</dbReference>
<protein>
    <submittedName>
        <fullName evidence="1">Uncharacterized protein</fullName>
    </submittedName>
</protein>
<evidence type="ECO:0000313" key="1">
    <source>
        <dbReference type="EnsemblMetazoa" id="tetur16g01420.1"/>
    </source>
</evidence>
<sequence>MSYEDEYPLHKSVFINDLKRIPQLLKPRYINAKDVHDQILIVIRRFT</sequence>
<reference evidence="1" key="2">
    <citation type="submission" date="2015-06" db="UniProtKB">
        <authorList>
            <consortium name="EnsemblMetazoa"/>
        </authorList>
    </citation>
    <scope>IDENTIFICATION</scope>
</reference>